<gene>
    <name evidence="3" type="ORF">BDK51DRAFT_33829</name>
</gene>
<dbReference type="GO" id="GO:0016787">
    <property type="term" value="F:hydrolase activity"/>
    <property type="evidence" value="ECO:0007669"/>
    <property type="project" value="UniProtKB-KW"/>
</dbReference>
<name>A0A4P9WN98_9FUNG</name>
<organism evidence="3 4">
    <name type="scientific">Blyttiomyces helicus</name>
    <dbReference type="NCBI Taxonomy" id="388810"/>
    <lineage>
        <taxon>Eukaryota</taxon>
        <taxon>Fungi</taxon>
        <taxon>Fungi incertae sedis</taxon>
        <taxon>Chytridiomycota</taxon>
        <taxon>Chytridiomycota incertae sedis</taxon>
        <taxon>Chytridiomycetes</taxon>
        <taxon>Chytridiomycetes incertae sedis</taxon>
        <taxon>Blyttiomyces</taxon>
    </lineage>
</organism>
<evidence type="ECO:0000256" key="1">
    <source>
        <dbReference type="ARBA" id="ARBA00022801"/>
    </source>
</evidence>
<accession>A0A4P9WN98</accession>
<evidence type="ECO:0000313" key="3">
    <source>
        <dbReference type="EMBL" id="RKO93735.1"/>
    </source>
</evidence>
<dbReference type="Pfam" id="PF19263">
    <property type="entry name" value="DUF5906"/>
    <property type="match status" value="1"/>
</dbReference>
<keyword evidence="1" id="KW-0378">Hydrolase</keyword>
<dbReference type="Gene3D" id="3.40.50.300">
    <property type="entry name" value="P-loop containing nucleotide triphosphate hydrolases"/>
    <property type="match status" value="1"/>
</dbReference>
<feature type="domain" description="NrS-1 polymerase-like helicase" evidence="2">
    <location>
        <begin position="1"/>
        <end position="108"/>
    </location>
</feature>
<dbReference type="OrthoDB" id="2375545at2759"/>
<reference evidence="4" key="1">
    <citation type="journal article" date="2018" name="Nat. Microbiol.">
        <title>Leveraging single-cell genomics to expand the fungal tree of life.</title>
        <authorList>
            <person name="Ahrendt S.R."/>
            <person name="Quandt C.A."/>
            <person name="Ciobanu D."/>
            <person name="Clum A."/>
            <person name="Salamov A."/>
            <person name="Andreopoulos B."/>
            <person name="Cheng J.F."/>
            <person name="Woyke T."/>
            <person name="Pelin A."/>
            <person name="Henrissat B."/>
            <person name="Reynolds N.K."/>
            <person name="Benny G.L."/>
            <person name="Smith M.E."/>
            <person name="James T.Y."/>
            <person name="Grigoriev I.V."/>
        </authorList>
    </citation>
    <scope>NUCLEOTIDE SEQUENCE [LARGE SCALE GENOMIC DNA]</scope>
</reference>
<dbReference type="Proteomes" id="UP000269721">
    <property type="component" value="Unassembled WGS sequence"/>
</dbReference>
<dbReference type="PANTHER" id="PTHR35372:SF2">
    <property type="entry name" value="SF3 HELICASE DOMAIN-CONTAINING PROTEIN"/>
    <property type="match status" value="1"/>
</dbReference>
<evidence type="ECO:0000259" key="2">
    <source>
        <dbReference type="Pfam" id="PF19263"/>
    </source>
</evidence>
<sequence length="229" mass="25976">MTGIGGNGKSLLLNIFEICLGDCFGLASSALNTKPRENADSANEALASLRTNRAVVFNEVGEREVIQADIMKMLTGGDSISTRENYGKQIKFKPFFKTITICNNIPAHSENGHNYDLENKLKEAAPAMLSILIEYYKQYKENGLIEPDTVVEHIKKYQEENDRIKLFVKQFLIEDAQGRWFKDEYGEKEPAKKALQDYLEKQIFGCKPKINRMTNPDTTSPHKLITLHL</sequence>
<keyword evidence="4" id="KW-1185">Reference proteome</keyword>
<evidence type="ECO:0000313" key="4">
    <source>
        <dbReference type="Proteomes" id="UP000269721"/>
    </source>
</evidence>
<dbReference type="InterPro" id="IPR027417">
    <property type="entry name" value="P-loop_NTPase"/>
</dbReference>
<dbReference type="InterPro" id="IPR045455">
    <property type="entry name" value="NrS-1_pol-like_helicase"/>
</dbReference>
<dbReference type="EMBL" id="KZ994132">
    <property type="protein sequence ID" value="RKO93735.1"/>
    <property type="molecule type" value="Genomic_DNA"/>
</dbReference>
<dbReference type="PANTHER" id="PTHR35372">
    <property type="entry name" value="ATP BINDING PROTEIN-RELATED"/>
    <property type="match status" value="1"/>
</dbReference>
<proteinExistence type="predicted"/>
<dbReference type="AlphaFoldDB" id="A0A4P9WN98"/>
<protein>
    <recommendedName>
        <fullName evidence="2">NrS-1 polymerase-like helicase domain-containing protein</fullName>
    </recommendedName>
</protein>
<dbReference type="InterPro" id="IPR051620">
    <property type="entry name" value="ORF904-like_C"/>
</dbReference>